<dbReference type="EMBL" id="CP155620">
    <property type="protein sequence ID" value="XBJ29626.1"/>
    <property type="molecule type" value="Genomic_DNA"/>
</dbReference>
<proteinExistence type="predicted"/>
<protein>
    <submittedName>
        <fullName evidence="1">Uncharacterized protein</fullName>
    </submittedName>
</protein>
<sequence>MKKVFLILIFSVISLFGDPDPFGFELGKATFEEVSKKYPDFTQIGNDPVTKGKQIVVNQKNFDLKGLNRDVIFGFDTEDKLIGVLLCFDEDRFDDLLSSLSKYKMVEKYDNLANFKDGNSIISLDKTDFDIRLLYRTKKYDKLYEDRRTERERKNKQNSMP</sequence>
<dbReference type="RefSeq" id="WP_134237699.1">
    <property type="nucleotide sequence ID" value="NZ_CP155620.1"/>
</dbReference>
<name>A0AAU7E8R2_9BACT</name>
<organism evidence="1">
    <name type="scientific">Campylobacter sp. CCS1377</name>
    <dbReference type="NCBI Taxonomy" id="3158229"/>
    <lineage>
        <taxon>Bacteria</taxon>
        <taxon>Pseudomonadati</taxon>
        <taxon>Campylobacterota</taxon>
        <taxon>Epsilonproteobacteria</taxon>
        <taxon>Campylobacterales</taxon>
        <taxon>Campylobacteraceae</taxon>
        <taxon>Campylobacter</taxon>
    </lineage>
</organism>
<dbReference type="AlphaFoldDB" id="A0AAU7E8R2"/>
<gene>
    <name evidence="1" type="ORF">AAH949_01990</name>
</gene>
<reference evidence="1" key="1">
    <citation type="submission" date="2024-05" db="EMBL/GenBank/DDBJ databases">
        <title>Campylobacter coli isolated from environmental waters in Slovenia.</title>
        <authorList>
            <person name="Zautner A.E."/>
            <person name="Bunk B."/>
            <person name="Riedel T."/>
            <person name="Sproeer C."/>
        </authorList>
    </citation>
    <scope>NUCLEOTIDE SEQUENCE</scope>
    <source>
        <strain evidence="1">CCS1377</strain>
    </source>
</reference>
<evidence type="ECO:0000313" key="1">
    <source>
        <dbReference type="EMBL" id="XBJ29626.1"/>
    </source>
</evidence>
<accession>A0AAU7E8R2</accession>